<dbReference type="PANTHER" id="PTHR43806:SF11">
    <property type="entry name" value="CEREVISIN-RELATED"/>
    <property type="match status" value="1"/>
</dbReference>
<dbReference type="SUPFAM" id="SSF52743">
    <property type="entry name" value="Subtilisin-like"/>
    <property type="match status" value="1"/>
</dbReference>
<feature type="chain" id="PRO_5042267545" description="subtilisin" evidence="10">
    <location>
        <begin position="19"/>
        <end position="1519"/>
    </location>
</feature>
<protein>
    <recommendedName>
        <fullName evidence="6">subtilisin</fullName>
        <ecNumber evidence="6">3.4.21.62</ecNumber>
    </recommendedName>
</protein>
<keyword evidence="3 7" id="KW-0378">Hydrolase</keyword>
<dbReference type="InterPro" id="IPR000209">
    <property type="entry name" value="Peptidase_S8/S53_dom"/>
</dbReference>
<keyword evidence="13" id="KW-1185">Reference proteome</keyword>
<feature type="signal peptide" evidence="10">
    <location>
        <begin position="1"/>
        <end position="18"/>
    </location>
</feature>
<evidence type="ECO:0000256" key="10">
    <source>
        <dbReference type="SAM" id="SignalP"/>
    </source>
</evidence>
<dbReference type="PRINTS" id="PR00723">
    <property type="entry name" value="SUBTILISIN"/>
</dbReference>
<comment type="similarity">
    <text evidence="1 7 8">Belongs to the peptidase S8 family.</text>
</comment>
<dbReference type="PROSITE" id="PS00138">
    <property type="entry name" value="SUBTILASE_SER"/>
    <property type="match status" value="1"/>
</dbReference>
<dbReference type="Gene3D" id="3.40.50.200">
    <property type="entry name" value="Peptidase S8/S53 domain"/>
    <property type="match status" value="1"/>
</dbReference>
<comment type="caution">
    <text evidence="12">The sequence shown here is derived from an EMBL/GenBank/DDBJ whole genome shotgun (WGS) entry which is preliminary data.</text>
</comment>
<dbReference type="InterPro" id="IPR036852">
    <property type="entry name" value="Peptidase_S8/S53_dom_sf"/>
</dbReference>
<feature type="domain" description="Peptidase S8/S53" evidence="11">
    <location>
        <begin position="145"/>
        <end position="407"/>
    </location>
</feature>
<keyword evidence="9" id="KW-0812">Transmembrane</keyword>
<evidence type="ECO:0000256" key="8">
    <source>
        <dbReference type="RuleBase" id="RU003355"/>
    </source>
</evidence>
<dbReference type="InterPro" id="IPR050131">
    <property type="entry name" value="Peptidase_S8_subtilisin-like"/>
</dbReference>
<accession>A0AAD7UHW6</accession>
<dbReference type="GO" id="GO:0004252">
    <property type="term" value="F:serine-type endopeptidase activity"/>
    <property type="evidence" value="ECO:0007669"/>
    <property type="project" value="UniProtKB-UniRule"/>
</dbReference>
<gene>
    <name evidence="12" type="ORF">CTAYLR_009276</name>
</gene>
<dbReference type="EC" id="3.4.21.62" evidence="6"/>
<evidence type="ECO:0000313" key="13">
    <source>
        <dbReference type="Proteomes" id="UP001230188"/>
    </source>
</evidence>
<keyword evidence="10" id="KW-0732">Signal</keyword>
<evidence type="ECO:0000313" key="12">
    <source>
        <dbReference type="EMBL" id="KAJ8606964.1"/>
    </source>
</evidence>
<feature type="active site" description="Charge relay system" evidence="7">
    <location>
        <position position="149"/>
    </location>
</feature>
<dbReference type="InterPro" id="IPR023828">
    <property type="entry name" value="Peptidase_S8_Ser-AS"/>
</dbReference>
<evidence type="ECO:0000256" key="6">
    <source>
        <dbReference type="ARBA" id="ARBA00023619"/>
    </source>
</evidence>
<dbReference type="PANTHER" id="PTHR43806">
    <property type="entry name" value="PEPTIDASE S8"/>
    <property type="match status" value="1"/>
</dbReference>
<dbReference type="PROSITE" id="PS00136">
    <property type="entry name" value="SUBTILASE_ASP"/>
    <property type="match status" value="1"/>
</dbReference>
<proteinExistence type="inferred from homology"/>
<organism evidence="12 13">
    <name type="scientific">Chrysophaeum taylorii</name>
    <dbReference type="NCBI Taxonomy" id="2483200"/>
    <lineage>
        <taxon>Eukaryota</taxon>
        <taxon>Sar</taxon>
        <taxon>Stramenopiles</taxon>
        <taxon>Ochrophyta</taxon>
        <taxon>Pelagophyceae</taxon>
        <taxon>Pelagomonadales</taxon>
        <taxon>Pelagomonadaceae</taxon>
        <taxon>Chrysophaeum</taxon>
    </lineage>
</organism>
<evidence type="ECO:0000256" key="4">
    <source>
        <dbReference type="ARBA" id="ARBA00022825"/>
    </source>
</evidence>
<keyword evidence="4 7" id="KW-0720">Serine protease</keyword>
<reference evidence="12" key="1">
    <citation type="submission" date="2023-01" db="EMBL/GenBank/DDBJ databases">
        <title>Metagenome sequencing of chrysophaentin producing Chrysophaeum taylorii.</title>
        <authorList>
            <person name="Davison J."/>
            <person name="Bewley C."/>
        </authorList>
    </citation>
    <scope>NUCLEOTIDE SEQUENCE</scope>
    <source>
        <strain evidence="12">NIES-1699</strain>
    </source>
</reference>
<dbReference type="PROSITE" id="PS51892">
    <property type="entry name" value="SUBTILASE"/>
    <property type="match status" value="1"/>
</dbReference>
<evidence type="ECO:0000259" key="11">
    <source>
        <dbReference type="Pfam" id="PF00082"/>
    </source>
</evidence>
<comment type="catalytic activity">
    <reaction evidence="5">
        <text>Hydrolysis of proteins with broad specificity for peptide bonds, and a preference for a large uncharged residue in P1. Hydrolyzes peptide amides.</text>
        <dbReference type="EC" id="3.4.21.62"/>
    </reaction>
</comment>
<keyword evidence="9" id="KW-1133">Transmembrane helix</keyword>
<keyword evidence="2 7" id="KW-0645">Protease</keyword>
<dbReference type="InterPro" id="IPR015500">
    <property type="entry name" value="Peptidase_S8_subtilisin-rel"/>
</dbReference>
<dbReference type="EMBL" id="JAQMWT010000239">
    <property type="protein sequence ID" value="KAJ8606964.1"/>
    <property type="molecule type" value="Genomic_DNA"/>
</dbReference>
<dbReference type="InterPro" id="IPR023827">
    <property type="entry name" value="Peptidase_S8_Asp-AS"/>
</dbReference>
<sequence length="1519" mass="162563">MLLWLLGCALARHSPVSSETRLRETVPGAFCVRLCGEGHRKTVSKYIAWRSGKKRSFSAVVTRHVRRLKTLPALYVHNASDAAVEELRGHSSVCGVASVARVRAARGKADYLAPAGAWWHLDRINQIGLPLDGTLPGAGGAGRNIFLVDTGLDTTHREFAGDDERVVANAASFVEGDEFVAEWGTFDAVANNDVDGHGTFASSMAGGATVGVAPLANLYMVRALDDDGYGSVEWVVSALDYIYSVVEDHGMERTTIASLSLGGWCGSGNVTYCRSEEPLALAVSALAEIGVPVVVAAGNDDDDACFYTPAAARDAITVGASDYTDVVAEWSNYGACVDLVAPGKDVAGALASRPRDDEDDDSHYYYYYAAGDYVDDDLEQLVVMSGTSFSAPLVAGTIALYAEADDDDDDDDDDITTFWGARSLLSATTRDVLFSDPRRCWTNFRFLRTPERGVGGNNDNSVDDDAPCELPADRDYFYYDYDNNSSCVEKSSSSPCDENGTEFDFIMRDTYGDGWNGACFTIENPNCAECETYGGTLRDGALEVRSACVWCSRGGYEITLTAGSWPTEIEWQLGNLTGGAPTRREFTCDALRIPLEHVVDDDAFYYYSPPRDDYSSSEEACDSQTVVDSCEAGLTLFTLELFDSYGDGWNGACFRVESSDCADCPTFAGTFDDGSYITYDVCLECGANYTITAGGGNWDQEISWKFGNLTGGRTTATAFTCADLVAPPPPPFPDNDNDNDNAWGGIDDGLWVFDDDGGGGGGGGASTSCGSDGLETNLSCAAAAANETSFYSLQLVDTYGDGWNGACWSIECSEGCASYSGTLETGSWGFRQLCLDCDANYTISVGGGYWDEEIRWRLGNLTGGGGTVAFSCAALDAPLGNDAWSGGDAAAAAASCGSNNLDTAPNVSCSTNETSFYSLQLVDTYGDGWNGACWTIECREGCASYSGTLEDGHVATRYVCLRCDKNYTITAGGGFWDEEIRWKLGNLTGGATIGGVAATCERLEEPPLHDDDIHFGGGDDDDDAWYDDDDGYPSNDDDDWWAWYFDETKLPRQWARLETTTETCVGFDVDANKEHFFDKFAFVATNGTYVAFDVVDGDVAPGFVLCDDGLGEHCDAYERETTDSSGGVLRVEGEDFHARRMSISARVCTQVPTTYTLFAVHSLNATTSFVQDTTLTMSSNATVVDYFVATTAATIQVAGECALAAGAHPWTQSVRLNASFDPPAARTIFVAAGEYFSLAAAASAYADVDSIRCTVLLAPASLKPTAVPTTTTTTTTKSEARLRAFFTLSGIEVERARGHADVLATAVGSLVGVDETQVVEIAVVAAQDEEARRDRRLLQDVVVVVVAYTIETLFEAVLELTSKITGLAPNEVDAEIVLAAAQHNATDVFGLVLTVSVADHVDITYEGDGSMNPPPLLLLNSSTEAPAEAKKKKKKKDINTVMMSASAVIIILVGVGVLLLVVLTSGFFAVRARRRRLLSLASTSPIGGGPNRADLEVQMMMTTQNLSSSSSEEEESRPK</sequence>
<dbReference type="GO" id="GO:0005615">
    <property type="term" value="C:extracellular space"/>
    <property type="evidence" value="ECO:0007669"/>
    <property type="project" value="TreeGrafter"/>
</dbReference>
<evidence type="ECO:0000256" key="3">
    <source>
        <dbReference type="ARBA" id="ARBA00022801"/>
    </source>
</evidence>
<feature type="active site" description="Charge relay system" evidence="7">
    <location>
        <position position="197"/>
    </location>
</feature>
<evidence type="ECO:0000256" key="9">
    <source>
        <dbReference type="SAM" id="Phobius"/>
    </source>
</evidence>
<evidence type="ECO:0000256" key="2">
    <source>
        <dbReference type="ARBA" id="ARBA00022670"/>
    </source>
</evidence>
<feature type="transmembrane region" description="Helical" evidence="9">
    <location>
        <begin position="1441"/>
        <end position="1470"/>
    </location>
</feature>
<evidence type="ECO:0000256" key="7">
    <source>
        <dbReference type="PROSITE-ProRule" id="PRU01240"/>
    </source>
</evidence>
<dbReference type="GO" id="GO:0006508">
    <property type="term" value="P:proteolysis"/>
    <property type="evidence" value="ECO:0007669"/>
    <property type="project" value="UniProtKB-KW"/>
</dbReference>
<keyword evidence="9" id="KW-0472">Membrane</keyword>
<feature type="active site" description="Charge relay system" evidence="7">
    <location>
        <position position="388"/>
    </location>
</feature>
<dbReference type="Proteomes" id="UP001230188">
    <property type="component" value="Unassembled WGS sequence"/>
</dbReference>
<dbReference type="Pfam" id="PF00082">
    <property type="entry name" value="Peptidase_S8"/>
    <property type="match status" value="1"/>
</dbReference>
<evidence type="ECO:0000256" key="5">
    <source>
        <dbReference type="ARBA" id="ARBA00023529"/>
    </source>
</evidence>
<evidence type="ECO:0000256" key="1">
    <source>
        <dbReference type="ARBA" id="ARBA00011073"/>
    </source>
</evidence>
<name>A0AAD7UHW6_9STRA</name>